<proteinExistence type="predicted"/>
<comment type="caution">
    <text evidence="1">The sequence shown here is derived from an EMBL/GenBank/DDBJ whole genome shotgun (WGS) entry which is preliminary data.</text>
</comment>
<reference evidence="1 2" key="1">
    <citation type="submission" date="2021-06" db="EMBL/GenBank/DDBJ databases">
        <title>Caerostris extrusa draft genome.</title>
        <authorList>
            <person name="Kono N."/>
            <person name="Arakawa K."/>
        </authorList>
    </citation>
    <scope>NUCLEOTIDE SEQUENCE [LARGE SCALE GENOMIC DNA]</scope>
</reference>
<sequence>MQEIRRATSTATLTSSFKDLIEKKAEESNILFMPVSGRYQEGKQVYRFGSSLLYLDRGVIFVFNQKTWVPTSLQSLLDTAG</sequence>
<dbReference type="InterPro" id="IPR045211">
    <property type="entry name" value="TFP11/STIP/Ntr1"/>
</dbReference>
<name>A0AAV4N960_CAEEX</name>
<protein>
    <submittedName>
        <fullName evidence="1">Tuftelin-interacting protein 11</fullName>
    </submittedName>
</protein>
<gene>
    <name evidence="1" type="primary">TFIP11</name>
    <name evidence="1" type="ORF">CEXT_721801</name>
</gene>
<dbReference type="PANTHER" id="PTHR23329">
    <property type="entry name" value="TUFTELIN-INTERACTING PROTEIN 11-RELATED"/>
    <property type="match status" value="1"/>
</dbReference>
<evidence type="ECO:0000313" key="1">
    <source>
        <dbReference type="EMBL" id="GIX80022.1"/>
    </source>
</evidence>
<dbReference type="GO" id="GO:0000390">
    <property type="term" value="P:spliceosomal complex disassembly"/>
    <property type="evidence" value="ECO:0007669"/>
    <property type="project" value="InterPro"/>
</dbReference>
<evidence type="ECO:0000313" key="2">
    <source>
        <dbReference type="Proteomes" id="UP001054945"/>
    </source>
</evidence>
<dbReference type="AlphaFoldDB" id="A0AAV4N960"/>
<dbReference type="GO" id="GO:0071008">
    <property type="term" value="C:U2-type post-mRNA release spliceosomal complex"/>
    <property type="evidence" value="ECO:0007669"/>
    <property type="project" value="TreeGrafter"/>
</dbReference>
<organism evidence="1 2">
    <name type="scientific">Caerostris extrusa</name>
    <name type="common">Bark spider</name>
    <name type="synonym">Caerostris bankana</name>
    <dbReference type="NCBI Taxonomy" id="172846"/>
    <lineage>
        <taxon>Eukaryota</taxon>
        <taxon>Metazoa</taxon>
        <taxon>Ecdysozoa</taxon>
        <taxon>Arthropoda</taxon>
        <taxon>Chelicerata</taxon>
        <taxon>Arachnida</taxon>
        <taxon>Araneae</taxon>
        <taxon>Araneomorphae</taxon>
        <taxon>Entelegynae</taxon>
        <taxon>Araneoidea</taxon>
        <taxon>Araneidae</taxon>
        <taxon>Caerostris</taxon>
    </lineage>
</organism>
<dbReference type="EMBL" id="BPLR01020563">
    <property type="protein sequence ID" value="GIX80022.1"/>
    <property type="molecule type" value="Genomic_DNA"/>
</dbReference>
<dbReference type="PANTHER" id="PTHR23329:SF1">
    <property type="entry name" value="TUFTELIN-INTERACTING PROTEIN 11"/>
    <property type="match status" value="1"/>
</dbReference>
<keyword evidence="2" id="KW-1185">Reference proteome</keyword>
<accession>A0AAV4N960</accession>
<dbReference type="Proteomes" id="UP001054945">
    <property type="component" value="Unassembled WGS sequence"/>
</dbReference>